<evidence type="ECO:0000313" key="3">
    <source>
        <dbReference type="EMBL" id="VFK36734.1"/>
    </source>
</evidence>
<dbReference type="PROSITE" id="PS50994">
    <property type="entry name" value="INTEGRASE"/>
    <property type="match status" value="1"/>
</dbReference>
<dbReference type="Gene3D" id="3.30.420.10">
    <property type="entry name" value="Ribonuclease H-like superfamily/Ribonuclease H"/>
    <property type="match status" value="1"/>
</dbReference>
<dbReference type="GO" id="GO:0003676">
    <property type="term" value="F:nucleic acid binding"/>
    <property type="evidence" value="ECO:0007669"/>
    <property type="project" value="InterPro"/>
</dbReference>
<evidence type="ECO:0000313" key="2">
    <source>
        <dbReference type="EMBL" id="VFK28894.1"/>
    </source>
</evidence>
<dbReference type="InterPro" id="IPR036397">
    <property type="entry name" value="RNaseH_sf"/>
</dbReference>
<reference evidence="2" key="1">
    <citation type="submission" date="2019-02" db="EMBL/GenBank/DDBJ databases">
        <authorList>
            <person name="Gruber-Vodicka R. H."/>
            <person name="Seah K. B. B."/>
        </authorList>
    </citation>
    <scope>NUCLEOTIDE SEQUENCE</scope>
    <source>
        <strain evidence="2">BECK_S312</strain>
        <strain evidence="3">BECK_S426</strain>
    </source>
</reference>
<dbReference type="AlphaFoldDB" id="A0A450XI16"/>
<gene>
    <name evidence="2" type="ORF">BECKLPF1236A_GA0070988_106961</name>
    <name evidence="3" type="ORF">BECKLPF1236C_GA0070990_106771</name>
</gene>
<accession>A0A450XI16</accession>
<proteinExistence type="predicted"/>
<dbReference type="EMBL" id="CAADFP010000677">
    <property type="protein sequence ID" value="VFK36734.1"/>
    <property type="molecule type" value="Genomic_DNA"/>
</dbReference>
<sequence>MTVNSAIVTADSGKVGKSVTNKSEWAVIFLRNGWSRCVGIRNHARSVPRLADQGSYLASESTFYRVLKAHDQLHHRGRAKVPGKVTRPTTHVATGPNQVWSWDITYCPSKIRGLFYYLYLVLDIYSRKIVG</sequence>
<dbReference type="InterPro" id="IPR012337">
    <property type="entry name" value="RNaseH-like_sf"/>
</dbReference>
<name>A0A450XI16_9GAMM</name>
<feature type="domain" description="Integrase catalytic" evidence="1">
    <location>
        <begin position="92"/>
        <end position="131"/>
    </location>
</feature>
<dbReference type="InterPro" id="IPR001584">
    <property type="entry name" value="Integrase_cat-core"/>
</dbReference>
<protein>
    <recommendedName>
        <fullName evidence="1">Integrase catalytic domain-containing protein</fullName>
    </recommendedName>
</protein>
<dbReference type="GO" id="GO:0015074">
    <property type="term" value="P:DNA integration"/>
    <property type="evidence" value="ECO:0007669"/>
    <property type="project" value="InterPro"/>
</dbReference>
<evidence type="ECO:0000259" key="1">
    <source>
        <dbReference type="PROSITE" id="PS50994"/>
    </source>
</evidence>
<dbReference type="SUPFAM" id="SSF53098">
    <property type="entry name" value="Ribonuclease H-like"/>
    <property type="match status" value="1"/>
</dbReference>
<organism evidence="2">
    <name type="scientific">Candidatus Kentrum sp. LPFa</name>
    <dbReference type="NCBI Taxonomy" id="2126335"/>
    <lineage>
        <taxon>Bacteria</taxon>
        <taxon>Pseudomonadati</taxon>
        <taxon>Pseudomonadota</taxon>
        <taxon>Gammaproteobacteria</taxon>
        <taxon>Candidatus Kentrum</taxon>
    </lineage>
</organism>
<dbReference type="EMBL" id="CAADFM010000696">
    <property type="protein sequence ID" value="VFK28894.1"/>
    <property type="molecule type" value="Genomic_DNA"/>
</dbReference>